<feature type="compositionally biased region" description="Basic and acidic residues" evidence="5">
    <location>
        <begin position="82"/>
        <end position="97"/>
    </location>
</feature>
<dbReference type="HOGENOM" id="CLU_009419_0_0_1"/>
<dbReference type="PANTHER" id="PTHR23502:SF76">
    <property type="entry name" value="POLYAMINE TRANSPORT PROTEIN"/>
    <property type="match status" value="1"/>
</dbReference>
<feature type="transmembrane region" description="Helical" evidence="6">
    <location>
        <begin position="290"/>
        <end position="311"/>
    </location>
</feature>
<keyword evidence="2 6" id="KW-0812">Transmembrane</keyword>
<evidence type="ECO:0000256" key="2">
    <source>
        <dbReference type="ARBA" id="ARBA00022692"/>
    </source>
</evidence>
<feature type="compositionally biased region" description="Acidic residues" evidence="5">
    <location>
        <begin position="98"/>
        <end position="107"/>
    </location>
</feature>
<gene>
    <name evidence="7" type="ORF">PV05_07108</name>
</gene>
<dbReference type="OrthoDB" id="10250282at2759"/>
<feature type="transmembrane region" description="Helical" evidence="6">
    <location>
        <begin position="406"/>
        <end position="431"/>
    </location>
</feature>
<feature type="transmembrane region" description="Helical" evidence="6">
    <location>
        <begin position="603"/>
        <end position="622"/>
    </location>
</feature>
<name>A0A0D2BQG3_9EURO</name>
<dbReference type="STRING" id="348802.A0A0D2BQG3"/>
<keyword evidence="3 6" id="KW-1133">Transmembrane helix</keyword>
<feature type="transmembrane region" description="Helical" evidence="6">
    <location>
        <begin position="251"/>
        <end position="270"/>
    </location>
</feature>
<organism evidence="7 8">
    <name type="scientific">Exophiala xenobiotica</name>
    <dbReference type="NCBI Taxonomy" id="348802"/>
    <lineage>
        <taxon>Eukaryota</taxon>
        <taxon>Fungi</taxon>
        <taxon>Dikarya</taxon>
        <taxon>Ascomycota</taxon>
        <taxon>Pezizomycotina</taxon>
        <taxon>Eurotiomycetes</taxon>
        <taxon>Chaetothyriomycetidae</taxon>
        <taxon>Chaetothyriales</taxon>
        <taxon>Herpotrichiellaceae</taxon>
        <taxon>Exophiala</taxon>
    </lineage>
</organism>
<dbReference type="AlphaFoldDB" id="A0A0D2BQG3"/>
<dbReference type="Proteomes" id="UP000054342">
    <property type="component" value="Unassembled WGS sequence"/>
</dbReference>
<evidence type="ECO:0000313" key="7">
    <source>
        <dbReference type="EMBL" id="KIW54771.1"/>
    </source>
</evidence>
<dbReference type="Gene3D" id="1.20.1250.20">
    <property type="entry name" value="MFS general substrate transporter like domains"/>
    <property type="match status" value="1"/>
</dbReference>
<proteinExistence type="predicted"/>
<evidence type="ECO:0000256" key="1">
    <source>
        <dbReference type="ARBA" id="ARBA00004141"/>
    </source>
</evidence>
<feature type="transmembrane region" description="Helical" evidence="6">
    <location>
        <begin position="728"/>
        <end position="750"/>
    </location>
</feature>
<keyword evidence="4 6" id="KW-0472">Membrane</keyword>
<dbReference type="PANTHER" id="PTHR23502">
    <property type="entry name" value="MAJOR FACILITATOR SUPERFAMILY"/>
    <property type="match status" value="1"/>
</dbReference>
<comment type="subcellular location">
    <subcellularLocation>
        <location evidence="1">Membrane</location>
        <topology evidence="1">Multi-pass membrane protein</topology>
    </subcellularLocation>
</comment>
<feature type="region of interest" description="Disordered" evidence="5">
    <location>
        <begin position="30"/>
        <end position="197"/>
    </location>
</feature>
<feature type="transmembrane region" description="Helical" evidence="6">
    <location>
        <begin position="437"/>
        <end position="456"/>
    </location>
</feature>
<dbReference type="SUPFAM" id="SSF103473">
    <property type="entry name" value="MFS general substrate transporter"/>
    <property type="match status" value="1"/>
</dbReference>
<feature type="transmembrane region" description="Helical" evidence="6">
    <location>
        <begin position="552"/>
        <end position="571"/>
    </location>
</feature>
<evidence type="ECO:0000256" key="6">
    <source>
        <dbReference type="SAM" id="Phobius"/>
    </source>
</evidence>
<dbReference type="RefSeq" id="XP_013315355.1">
    <property type="nucleotide sequence ID" value="XM_013459901.1"/>
</dbReference>
<feature type="transmembrane region" description="Helical" evidence="6">
    <location>
        <begin position="318"/>
        <end position="338"/>
    </location>
</feature>
<dbReference type="InterPro" id="IPR036259">
    <property type="entry name" value="MFS_trans_sf"/>
</dbReference>
<protein>
    <recommendedName>
        <fullName evidence="9">Major facilitator superfamily (MFS) profile domain-containing protein</fullName>
    </recommendedName>
</protein>
<accession>A0A0D2BQG3</accession>
<evidence type="ECO:0000256" key="3">
    <source>
        <dbReference type="ARBA" id="ARBA00022989"/>
    </source>
</evidence>
<feature type="compositionally biased region" description="Polar residues" evidence="5">
    <location>
        <begin position="137"/>
        <end position="148"/>
    </location>
</feature>
<dbReference type="GO" id="GO:0005886">
    <property type="term" value="C:plasma membrane"/>
    <property type="evidence" value="ECO:0007669"/>
    <property type="project" value="TreeGrafter"/>
</dbReference>
<evidence type="ECO:0008006" key="9">
    <source>
        <dbReference type="Google" id="ProtNLM"/>
    </source>
</evidence>
<evidence type="ECO:0000313" key="8">
    <source>
        <dbReference type="Proteomes" id="UP000054342"/>
    </source>
</evidence>
<evidence type="ECO:0000256" key="4">
    <source>
        <dbReference type="ARBA" id="ARBA00023136"/>
    </source>
</evidence>
<evidence type="ECO:0000256" key="5">
    <source>
        <dbReference type="SAM" id="MobiDB-lite"/>
    </source>
</evidence>
<feature type="compositionally biased region" description="Basic and acidic residues" evidence="5">
    <location>
        <begin position="123"/>
        <end position="136"/>
    </location>
</feature>
<sequence>MSQPHSPENIARTIQELELLLAEAVQIAETAGISEGQRKSEKAKQDRPMSPTRRPSEGLAKRVNTYLERASPEPVASPPTEDTARHEQGRRAGRELAPDEEDVDEPVSDNLRLVPPQPIADPPDERKTKLSRDRRTSAQTSSSRNGRTTRFLDLPEIRSRSNSMRVPDGQRPSLRPAPIIQLNNVDLNTEDAEEKDSLLGSRGDLEVSNSKIDLNGARHVDIEEKPDDVNVHKTCHHAPVARNWPDSRKRFAALVSCINTACMGLIIGIYAGEVPAIQYVVVDLNRRVIFGNVSLYCGLVIPTLVCWPLPLLHGRKPYTIAALILALCLQIPQGIMVISFRSPDVERYRVILLLARGLSGFVFGFANINNLGTLLDVFGASLQSSRSHEGLASPYDVRRHGGGMGVWLAIWSWCTTGSIALGFVIGAFIISGASVDWGFWVSLILLMGVLLLNVIAPEVRRSAFRRTIAEIIGEGGSFSRVARGEVKLHLTGNGPYWWGEEVKAGLQLSWKMVKQPGFLILSIYAAWVYAQFTLILMLLGALTSTLYRYRPVDVGLCVLSLVIGSALAIPFQKASWFSRARYYPPRTDSMTFQKALPWTSHTIRRALVMVFLPLSAIAYALTSRGPSFPVAVPCVFAGCVAWASALAIGECYALMMQTFDVSDLQPGMTGRPVRKSVVMRYREQRTNFSSYPRVSAGMAVTQSLKFVFGAVSVGICGRVERRYGAMQAAFIVAGVLLTLTLLLTAVLVRWKSVQMIPGKRGRSDEEESAWEPVVLGHPSGLTRKISVLEAGDQSRWSEIRRRNRVLKRLTVMTLDTASPDHYRLETGNLHRFAAPAVSVEWQKE</sequence>
<dbReference type="EMBL" id="KN847320">
    <property type="protein sequence ID" value="KIW54771.1"/>
    <property type="molecule type" value="Genomic_DNA"/>
</dbReference>
<dbReference type="GO" id="GO:0022857">
    <property type="term" value="F:transmembrane transporter activity"/>
    <property type="evidence" value="ECO:0007669"/>
    <property type="project" value="TreeGrafter"/>
</dbReference>
<feature type="transmembrane region" description="Helical" evidence="6">
    <location>
        <begin position="628"/>
        <end position="648"/>
    </location>
</feature>
<reference evidence="7 8" key="1">
    <citation type="submission" date="2015-01" db="EMBL/GenBank/DDBJ databases">
        <title>The Genome Sequence of Exophiala xenobiotica CBS118157.</title>
        <authorList>
            <consortium name="The Broad Institute Genomics Platform"/>
            <person name="Cuomo C."/>
            <person name="de Hoog S."/>
            <person name="Gorbushina A."/>
            <person name="Stielow B."/>
            <person name="Teixiera M."/>
            <person name="Abouelleil A."/>
            <person name="Chapman S.B."/>
            <person name="Priest M."/>
            <person name="Young S.K."/>
            <person name="Wortman J."/>
            <person name="Nusbaum C."/>
            <person name="Birren B."/>
        </authorList>
    </citation>
    <scope>NUCLEOTIDE SEQUENCE [LARGE SCALE GENOMIC DNA]</scope>
    <source>
        <strain evidence="7 8">CBS 118157</strain>
    </source>
</reference>
<feature type="transmembrane region" description="Helical" evidence="6">
    <location>
        <begin position="350"/>
        <end position="368"/>
    </location>
</feature>
<keyword evidence="8" id="KW-1185">Reference proteome</keyword>
<feature type="transmembrane region" description="Helical" evidence="6">
    <location>
        <begin position="518"/>
        <end position="540"/>
    </location>
</feature>
<feature type="compositionally biased region" description="Basic and acidic residues" evidence="5">
    <location>
        <begin position="36"/>
        <end position="47"/>
    </location>
</feature>
<dbReference type="GeneID" id="25329016"/>